<gene>
    <name evidence="6" type="ORF">ANN_09534</name>
</gene>
<feature type="domain" description="AMP-dependent synthetase/ligase" evidence="5">
    <location>
        <begin position="26"/>
        <end position="136"/>
    </location>
</feature>
<comment type="caution">
    <text evidence="6">The sequence shown here is derived from an EMBL/GenBank/DDBJ whole genome shotgun (WGS) entry which is preliminary data.</text>
</comment>
<comment type="similarity">
    <text evidence="2">Belongs to the ATP-dependent AMP-binding enzyme family.</text>
</comment>
<reference evidence="6 7" key="1">
    <citation type="journal article" date="2022" name="Allergy">
        <title>Genome assembly and annotation of Periplaneta americana reveal a comprehensive cockroach allergen profile.</title>
        <authorList>
            <person name="Wang L."/>
            <person name="Xiong Q."/>
            <person name="Saelim N."/>
            <person name="Wang L."/>
            <person name="Nong W."/>
            <person name="Wan A.T."/>
            <person name="Shi M."/>
            <person name="Liu X."/>
            <person name="Cao Q."/>
            <person name="Hui J.H.L."/>
            <person name="Sookrung N."/>
            <person name="Leung T.F."/>
            <person name="Tungtrongchitr A."/>
            <person name="Tsui S.K.W."/>
        </authorList>
    </citation>
    <scope>NUCLEOTIDE SEQUENCE [LARGE SCALE GENOMIC DNA]</scope>
    <source>
        <strain evidence="6">PWHHKU_190912</strain>
    </source>
</reference>
<evidence type="ECO:0000256" key="3">
    <source>
        <dbReference type="ARBA" id="ARBA00022598"/>
    </source>
</evidence>
<evidence type="ECO:0000256" key="2">
    <source>
        <dbReference type="ARBA" id="ARBA00006432"/>
    </source>
</evidence>
<dbReference type="PANTHER" id="PTHR24096">
    <property type="entry name" value="LONG-CHAIN-FATTY-ACID--COA LIGASE"/>
    <property type="match status" value="1"/>
</dbReference>
<protein>
    <recommendedName>
        <fullName evidence="5">AMP-dependent synthetase/ligase domain-containing protein</fullName>
    </recommendedName>
</protein>
<dbReference type="Gene3D" id="3.40.50.980">
    <property type="match status" value="1"/>
</dbReference>
<dbReference type="EMBL" id="JAJSOF020000005">
    <property type="protein sequence ID" value="KAJ4447527.1"/>
    <property type="molecule type" value="Genomic_DNA"/>
</dbReference>
<dbReference type="InterPro" id="IPR000873">
    <property type="entry name" value="AMP-dep_synth/lig_dom"/>
</dbReference>
<keyword evidence="3" id="KW-0436">Ligase</keyword>
<evidence type="ECO:0000313" key="6">
    <source>
        <dbReference type="EMBL" id="KAJ4447527.1"/>
    </source>
</evidence>
<evidence type="ECO:0000313" key="7">
    <source>
        <dbReference type="Proteomes" id="UP001148838"/>
    </source>
</evidence>
<organism evidence="6 7">
    <name type="scientific">Periplaneta americana</name>
    <name type="common">American cockroach</name>
    <name type="synonym">Blatta americana</name>
    <dbReference type="NCBI Taxonomy" id="6978"/>
    <lineage>
        <taxon>Eukaryota</taxon>
        <taxon>Metazoa</taxon>
        <taxon>Ecdysozoa</taxon>
        <taxon>Arthropoda</taxon>
        <taxon>Hexapoda</taxon>
        <taxon>Insecta</taxon>
        <taxon>Pterygota</taxon>
        <taxon>Neoptera</taxon>
        <taxon>Polyneoptera</taxon>
        <taxon>Dictyoptera</taxon>
        <taxon>Blattodea</taxon>
        <taxon>Blattoidea</taxon>
        <taxon>Blattidae</taxon>
        <taxon>Blattinae</taxon>
        <taxon>Periplaneta</taxon>
    </lineage>
</organism>
<evidence type="ECO:0000256" key="4">
    <source>
        <dbReference type="ARBA" id="ARBA00023140"/>
    </source>
</evidence>
<dbReference type="PROSITE" id="PS00455">
    <property type="entry name" value="AMP_BINDING"/>
    <property type="match status" value="1"/>
</dbReference>
<keyword evidence="7" id="KW-1185">Reference proteome</keyword>
<dbReference type="Proteomes" id="UP001148838">
    <property type="component" value="Unassembled WGS sequence"/>
</dbReference>
<evidence type="ECO:0000256" key="1">
    <source>
        <dbReference type="ARBA" id="ARBA00004275"/>
    </source>
</evidence>
<dbReference type="Pfam" id="PF00501">
    <property type="entry name" value="AMP-binding"/>
    <property type="match status" value="1"/>
</dbReference>
<comment type="subcellular location">
    <subcellularLocation>
        <location evidence="1">Peroxisome</location>
    </subcellularLocation>
</comment>
<dbReference type="SUPFAM" id="SSF56801">
    <property type="entry name" value="Acetyl-CoA synthetase-like"/>
    <property type="match status" value="1"/>
</dbReference>
<proteinExistence type="inferred from homology"/>
<accession>A0ABQ8TP64</accession>
<evidence type="ECO:0000259" key="5">
    <source>
        <dbReference type="Pfam" id="PF00501"/>
    </source>
</evidence>
<name>A0ABQ8TP64_PERAM</name>
<dbReference type="InterPro" id="IPR020845">
    <property type="entry name" value="AMP-binding_CS"/>
</dbReference>
<keyword evidence="4" id="KW-0576">Peroxisome</keyword>
<sequence length="278" mass="31305">MFYVTMLTSAEVISASRCAGILFSFADELQHAASISKPRIIFCSEHALENIDKLSREAGFIKDIVVFGRPMSHKQFAFRNILWNKSSNFLPLEVDHKNLVAVILCSSGTTGLPKGVMLTHANILHAVEYVCMWQVHSKKKKKKPINDLVKKAYKLYFDCILGYQDKSFASHIACITCVTTLAEWIKGNHSTMLFAIPMVWCEPKDHVMDYFCLTNIGGHSSKTKHNIKYPDLSSVHKPVPNGKSLPVPVCHSQTTSTTIRGKRIRRCMISKRVFPCIS</sequence>
<dbReference type="PANTHER" id="PTHR24096:SF149">
    <property type="entry name" value="AMP-BINDING DOMAIN-CONTAINING PROTEIN-RELATED"/>
    <property type="match status" value="1"/>
</dbReference>